<dbReference type="Proteomes" id="UP000371041">
    <property type="component" value="Chromosome"/>
</dbReference>
<dbReference type="PANTHER" id="PTHR42709:SF6">
    <property type="entry name" value="UNDECAPRENYL PHOSPHATE TRANSPORTER A"/>
    <property type="match status" value="1"/>
</dbReference>
<evidence type="ECO:0000256" key="3">
    <source>
        <dbReference type="ARBA" id="ARBA00022475"/>
    </source>
</evidence>
<evidence type="ECO:0000256" key="7">
    <source>
        <dbReference type="SAM" id="MobiDB-lite"/>
    </source>
</evidence>
<feature type="region of interest" description="Disordered" evidence="7">
    <location>
        <begin position="1"/>
        <end position="44"/>
    </location>
</feature>
<dbReference type="InterPro" id="IPR051311">
    <property type="entry name" value="DedA_domain"/>
</dbReference>
<sequence length="262" mass="28454">MEQHEPKPSDGTERTGQAADAERLPTPEEKKAQQREEAAEALRKIKPWGPGAASRTDKALMWAIVGVTVFGMAMWPARPFLLGSHPVVLEFLTGSKAAVGAGAAFARVGEVSLALVVFAGVVGMIKFDWLFWWAGRQWGRGIVNLFAQTERSQRFAERIRTMNPWWIRLAVVFAFVPGVPAGLVYALAGWTGMRLTSFLLLNAIGSLIITGIVAGLGYALGQYAVDAVMAVDQYAIWISVGIALVVAFIAQREANAKQRRAS</sequence>
<feature type="transmembrane region" description="Helical" evidence="8">
    <location>
        <begin position="233"/>
        <end position="250"/>
    </location>
</feature>
<keyword evidence="11" id="KW-1185">Reference proteome</keyword>
<feature type="transmembrane region" description="Helical" evidence="8">
    <location>
        <begin position="59"/>
        <end position="75"/>
    </location>
</feature>
<dbReference type="EMBL" id="CP045929">
    <property type="protein sequence ID" value="QGK72091.1"/>
    <property type="molecule type" value="Genomic_DNA"/>
</dbReference>
<dbReference type="AlphaFoldDB" id="A0A5Q3QBQ4"/>
<keyword evidence="3" id="KW-1003">Cell membrane</keyword>
<evidence type="ECO:0000313" key="11">
    <source>
        <dbReference type="Proteomes" id="UP000371041"/>
    </source>
</evidence>
<name>A0A5Q3QBQ4_9PSEU</name>
<feature type="transmembrane region" description="Helical" evidence="8">
    <location>
        <begin position="113"/>
        <end position="134"/>
    </location>
</feature>
<keyword evidence="5 8" id="KW-1133">Transmembrane helix</keyword>
<evidence type="ECO:0000313" key="10">
    <source>
        <dbReference type="EMBL" id="QGK72091.1"/>
    </source>
</evidence>
<evidence type="ECO:0000256" key="6">
    <source>
        <dbReference type="ARBA" id="ARBA00023136"/>
    </source>
</evidence>
<feature type="domain" description="VTT" evidence="9">
    <location>
        <begin position="99"/>
        <end position="218"/>
    </location>
</feature>
<keyword evidence="4 8" id="KW-0812">Transmembrane</keyword>
<protein>
    <submittedName>
        <fullName evidence="10">DedA family protein</fullName>
    </submittedName>
</protein>
<comment type="similarity">
    <text evidence="2">Belongs to the DedA family.</text>
</comment>
<evidence type="ECO:0000259" key="9">
    <source>
        <dbReference type="Pfam" id="PF09335"/>
    </source>
</evidence>
<evidence type="ECO:0000256" key="8">
    <source>
        <dbReference type="SAM" id="Phobius"/>
    </source>
</evidence>
<reference evidence="11" key="1">
    <citation type="submission" date="2019-11" db="EMBL/GenBank/DDBJ databases">
        <title>The complete genome sequence of Saccharopolyspora sp. E2A.</title>
        <authorList>
            <person name="Zhang G."/>
        </authorList>
    </citation>
    <scope>NUCLEOTIDE SEQUENCE [LARGE SCALE GENOMIC DNA]</scope>
    <source>
        <strain evidence="11">E2A</strain>
    </source>
</reference>
<dbReference type="KEGG" id="sace:GIY23_06375"/>
<dbReference type="PANTHER" id="PTHR42709">
    <property type="entry name" value="ALKALINE PHOSPHATASE LIKE PROTEIN"/>
    <property type="match status" value="1"/>
</dbReference>
<proteinExistence type="inferred from homology"/>
<dbReference type="GO" id="GO:0005886">
    <property type="term" value="C:plasma membrane"/>
    <property type="evidence" value="ECO:0007669"/>
    <property type="project" value="UniProtKB-SubCell"/>
</dbReference>
<evidence type="ECO:0000256" key="2">
    <source>
        <dbReference type="ARBA" id="ARBA00010792"/>
    </source>
</evidence>
<feature type="compositionally biased region" description="Basic and acidic residues" evidence="7">
    <location>
        <begin position="1"/>
        <end position="13"/>
    </location>
</feature>
<keyword evidence="6 8" id="KW-0472">Membrane</keyword>
<evidence type="ECO:0000256" key="4">
    <source>
        <dbReference type="ARBA" id="ARBA00022692"/>
    </source>
</evidence>
<dbReference type="Pfam" id="PF09335">
    <property type="entry name" value="VTT_dom"/>
    <property type="match status" value="1"/>
</dbReference>
<feature type="transmembrane region" description="Helical" evidence="8">
    <location>
        <begin position="199"/>
        <end position="221"/>
    </location>
</feature>
<evidence type="ECO:0000256" key="5">
    <source>
        <dbReference type="ARBA" id="ARBA00022989"/>
    </source>
</evidence>
<organism evidence="10 11">
    <name type="scientific">Allosaccharopolyspora coralli</name>
    <dbReference type="NCBI Taxonomy" id="2665642"/>
    <lineage>
        <taxon>Bacteria</taxon>
        <taxon>Bacillati</taxon>
        <taxon>Actinomycetota</taxon>
        <taxon>Actinomycetes</taxon>
        <taxon>Pseudonocardiales</taxon>
        <taxon>Pseudonocardiaceae</taxon>
        <taxon>Allosaccharopolyspora</taxon>
    </lineage>
</organism>
<comment type="subcellular location">
    <subcellularLocation>
        <location evidence="1">Cell membrane</location>
        <topology evidence="1">Multi-pass membrane protein</topology>
    </subcellularLocation>
</comment>
<gene>
    <name evidence="10" type="ORF">GIY23_06375</name>
</gene>
<dbReference type="InterPro" id="IPR032816">
    <property type="entry name" value="VTT_dom"/>
</dbReference>
<feature type="compositionally biased region" description="Basic and acidic residues" evidence="7">
    <location>
        <begin position="20"/>
        <end position="43"/>
    </location>
</feature>
<accession>A0A5Q3QBQ4</accession>
<feature type="transmembrane region" description="Helical" evidence="8">
    <location>
        <begin position="165"/>
        <end position="187"/>
    </location>
</feature>
<evidence type="ECO:0000256" key="1">
    <source>
        <dbReference type="ARBA" id="ARBA00004651"/>
    </source>
</evidence>